<name>A0A149QVD4_9PROT</name>
<organism evidence="1 2">
    <name type="scientific">Gluconobacter potus</name>
    <dbReference type="NCBI Taxonomy" id="2724927"/>
    <lineage>
        <taxon>Bacteria</taxon>
        <taxon>Pseudomonadati</taxon>
        <taxon>Pseudomonadota</taxon>
        <taxon>Alphaproteobacteria</taxon>
        <taxon>Acetobacterales</taxon>
        <taxon>Acetobacteraceae</taxon>
        <taxon>Gluconobacter</taxon>
    </lineage>
</organism>
<evidence type="ECO:0000313" key="2">
    <source>
        <dbReference type="Proteomes" id="UP000075573"/>
    </source>
</evidence>
<dbReference type="EMBL" id="LHZB01000112">
    <property type="protein sequence ID" value="KXV01134.1"/>
    <property type="molecule type" value="Genomic_DNA"/>
</dbReference>
<accession>A0A149QVD4</accession>
<gene>
    <name evidence="1" type="ORF">AD929_08180</name>
</gene>
<evidence type="ECO:0000313" key="1">
    <source>
        <dbReference type="EMBL" id="KXV01134.1"/>
    </source>
</evidence>
<reference evidence="1 2" key="1">
    <citation type="submission" date="2015-06" db="EMBL/GenBank/DDBJ databases">
        <title>Improved classification and identification of acetic acid bacteria using matrix-assisted laser desorption/ionization time-of-flight mass spectrometry; Gluconobacter nephelii and Gluconobacter uchimurae are later heterotypic synonyms of Gluconobacter japonicus and Gluconobacter oxydans, respectively.</title>
        <authorList>
            <person name="Li L."/>
            <person name="Cleenwerck I."/>
            <person name="De Vuyst L."/>
            <person name="Vandamme P."/>
        </authorList>
    </citation>
    <scope>NUCLEOTIDE SEQUENCE [LARGE SCALE GENOMIC DNA]</scope>
    <source>
        <strain evidence="1 2">LMG 1764</strain>
    </source>
</reference>
<proteinExistence type="predicted"/>
<protein>
    <submittedName>
        <fullName evidence="1">Uncharacterized protein</fullName>
    </submittedName>
</protein>
<dbReference type="PATRIC" id="fig|442.7.peg.1967"/>
<comment type="caution">
    <text evidence="1">The sequence shown here is derived from an EMBL/GenBank/DDBJ whole genome shotgun (WGS) entry which is preliminary data.</text>
</comment>
<dbReference type="AlphaFoldDB" id="A0A149QVD4"/>
<sequence>MPAYALQLFCWIRIFSVSFNVDFKEKFLGYLNGCYERASCLLVTFPSERSSGLERRTVCIAHKLAARPNRKNLVLC</sequence>
<dbReference type="Proteomes" id="UP000075573">
    <property type="component" value="Unassembled WGS sequence"/>
</dbReference>